<dbReference type="Proteomes" id="UP000324222">
    <property type="component" value="Unassembled WGS sequence"/>
</dbReference>
<comment type="caution">
    <text evidence="1">The sequence shown here is derived from an EMBL/GenBank/DDBJ whole genome shotgun (WGS) entry which is preliminary data.</text>
</comment>
<accession>A0A5B7IKF9</accession>
<gene>
    <name evidence="1" type="ORF">E2C01_075542</name>
</gene>
<reference evidence="1 2" key="1">
    <citation type="submission" date="2019-05" db="EMBL/GenBank/DDBJ databases">
        <title>Another draft genome of Portunus trituberculatus and its Hox gene families provides insights of decapod evolution.</title>
        <authorList>
            <person name="Jeong J.-H."/>
            <person name="Song I."/>
            <person name="Kim S."/>
            <person name="Choi T."/>
            <person name="Kim D."/>
            <person name="Ryu S."/>
            <person name="Kim W."/>
        </authorList>
    </citation>
    <scope>NUCLEOTIDE SEQUENCE [LARGE SCALE GENOMIC DNA]</scope>
    <source>
        <tissue evidence="1">Muscle</tissue>
    </source>
</reference>
<keyword evidence="2" id="KW-1185">Reference proteome</keyword>
<proteinExistence type="predicted"/>
<sequence length="69" mass="7823">MENGWKLVGEDEEEKAALKGINWLSFRKVDEVWHGGRCGEGDQWHKGGCSEDWQGVDFEGSDRREKGGN</sequence>
<dbReference type="EMBL" id="VSRR010055480">
    <property type="protein sequence ID" value="MPC80944.1"/>
    <property type="molecule type" value="Genomic_DNA"/>
</dbReference>
<organism evidence="1 2">
    <name type="scientific">Portunus trituberculatus</name>
    <name type="common">Swimming crab</name>
    <name type="synonym">Neptunus trituberculatus</name>
    <dbReference type="NCBI Taxonomy" id="210409"/>
    <lineage>
        <taxon>Eukaryota</taxon>
        <taxon>Metazoa</taxon>
        <taxon>Ecdysozoa</taxon>
        <taxon>Arthropoda</taxon>
        <taxon>Crustacea</taxon>
        <taxon>Multicrustacea</taxon>
        <taxon>Malacostraca</taxon>
        <taxon>Eumalacostraca</taxon>
        <taxon>Eucarida</taxon>
        <taxon>Decapoda</taxon>
        <taxon>Pleocyemata</taxon>
        <taxon>Brachyura</taxon>
        <taxon>Eubrachyura</taxon>
        <taxon>Portunoidea</taxon>
        <taxon>Portunidae</taxon>
        <taxon>Portuninae</taxon>
        <taxon>Portunus</taxon>
    </lineage>
</organism>
<evidence type="ECO:0000313" key="2">
    <source>
        <dbReference type="Proteomes" id="UP000324222"/>
    </source>
</evidence>
<protein>
    <submittedName>
        <fullName evidence="1">Uncharacterized protein</fullName>
    </submittedName>
</protein>
<name>A0A5B7IKF9_PORTR</name>
<evidence type="ECO:0000313" key="1">
    <source>
        <dbReference type="EMBL" id="MPC80944.1"/>
    </source>
</evidence>
<dbReference type="AlphaFoldDB" id="A0A5B7IKF9"/>